<gene>
    <name evidence="3" type="ORF">ATP06_0216340</name>
    <name evidence="2" type="ORF">AVL48_16650</name>
</gene>
<keyword evidence="5" id="KW-1185">Reference proteome</keyword>
<evidence type="ECO:0000313" key="3">
    <source>
        <dbReference type="EMBL" id="OKA07411.1"/>
    </source>
</evidence>
<reference evidence="2 4" key="1">
    <citation type="submission" date="2015-12" db="EMBL/GenBank/DDBJ databases">
        <title>Amycolatopsis regifaucium genome sequencing and assembly.</title>
        <authorList>
            <person name="Mayilraj S."/>
        </authorList>
    </citation>
    <scope>NUCLEOTIDE SEQUENCE [LARGE SCALE GENOMIC DNA]</scope>
    <source>
        <strain evidence="2 4">GY080</strain>
    </source>
</reference>
<dbReference type="InterPro" id="IPR037401">
    <property type="entry name" value="SnoaL-like"/>
</dbReference>
<dbReference type="EMBL" id="LQCI01000052">
    <property type="protein sequence ID" value="KZB79228.1"/>
    <property type="molecule type" value="Genomic_DNA"/>
</dbReference>
<dbReference type="SUPFAM" id="SSF54427">
    <property type="entry name" value="NTF2-like"/>
    <property type="match status" value="1"/>
</dbReference>
<dbReference type="Proteomes" id="UP000186883">
    <property type="component" value="Unassembled WGS sequence"/>
</dbReference>
<evidence type="ECO:0000313" key="4">
    <source>
        <dbReference type="Proteomes" id="UP000076321"/>
    </source>
</evidence>
<dbReference type="RefSeq" id="WP_061981003.1">
    <property type="nucleotide sequence ID" value="NZ_FOPQ01000002.1"/>
</dbReference>
<dbReference type="EMBL" id="LOBU02000013">
    <property type="protein sequence ID" value="OKA07411.1"/>
    <property type="molecule type" value="Genomic_DNA"/>
</dbReference>
<evidence type="ECO:0000313" key="5">
    <source>
        <dbReference type="Proteomes" id="UP000186883"/>
    </source>
</evidence>
<dbReference type="Pfam" id="PF12680">
    <property type="entry name" value="SnoaL_2"/>
    <property type="match status" value="1"/>
</dbReference>
<comment type="caution">
    <text evidence="2">The sequence shown here is derived from an EMBL/GenBank/DDBJ whole genome shotgun (WGS) entry which is preliminary data.</text>
</comment>
<dbReference type="InterPro" id="IPR032710">
    <property type="entry name" value="NTF2-like_dom_sf"/>
</dbReference>
<dbReference type="Gene3D" id="3.10.450.50">
    <property type="match status" value="1"/>
</dbReference>
<evidence type="ECO:0000313" key="2">
    <source>
        <dbReference type="EMBL" id="KZB79228.1"/>
    </source>
</evidence>
<dbReference type="Proteomes" id="UP000076321">
    <property type="component" value="Unassembled WGS sequence"/>
</dbReference>
<evidence type="ECO:0000259" key="1">
    <source>
        <dbReference type="Pfam" id="PF12680"/>
    </source>
</evidence>
<name>A0A154M3R2_9PSEU</name>
<reference evidence="3 5" key="2">
    <citation type="submission" date="2016-11" db="EMBL/GenBank/DDBJ databases">
        <title>Genome sequencing of Amycolatopsis regifaucium.</title>
        <authorList>
            <person name="Mayilraj S."/>
            <person name="Kaur N."/>
        </authorList>
    </citation>
    <scope>NUCLEOTIDE SEQUENCE [LARGE SCALE GENOMIC DNA]</scope>
    <source>
        <strain evidence="3 5">GY080</strain>
    </source>
</reference>
<dbReference type="OrthoDB" id="9808719at2"/>
<feature type="domain" description="SnoaL-like" evidence="1">
    <location>
        <begin position="8"/>
        <end position="109"/>
    </location>
</feature>
<sequence>MSDLNELVDDYLAIWNETDPAARRAKIDAVWTADCSYIDPMAEAHGRDQLDATIGAVQAQFPGFVFTLGEGVDIHHEQARFTWELGAEGAEAMVVGFDVAVFEDGRIRSVYGFLDEIRTP</sequence>
<accession>A0A154M3R2</accession>
<organism evidence="2 4">
    <name type="scientific">Amycolatopsis regifaucium</name>
    <dbReference type="NCBI Taxonomy" id="546365"/>
    <lineage>
        <taxon>Bacteria</taxon>
        <taxon>Bacillati</taxon>
        <taxon>Actinomycetota</taxon>
        <taxon>Actinomycetes</taxon>
        <taxon>Pseudonocardiales</taxon>
        <taxon>Pseudonocardiaceae</taxon>
        <taxon>Amycolatopsis</taxon>
    </lineage>
</organism>
<proteinExistence type="predicted"/>
<dbReference type="AlphaFoldDB" id="A0A154M3R2"/>
<protein>
    <submittedName>
        <fullName evidence="2">Polyketide cyclase</fullName>
    </submittedName>
</protein>